<feature type="transmembrane region" description="Helical" evidence="5">
    <location>
        <begin position="118"/>
        <end position="135"/>
    </location>
</feature>
<keyword evidence="3 5" id="KW-1133">Transmembrane helix</keyword>
<dbReference type="Pfam" id="PF03151">
    <property type="entry name" value="TPT"/>
    <property type="match status" value="1"/>
</dbReference>
<feature type="transmembrane region" description="Helical" evidence="5">
    <location>
        <begin position="234"/>
        <end position="256"/>
    </location>
</feature>
<keyword evidence="4 5" id="KW-0472">Membrane</keyword>
<dbReference type="InterPro" id="IPR050186">
    <property type="entry name" value="TPT_transporter"/>
</dbReference>
<feature type="transmembrane region" description="Helical" evidence="5">
    <location>
        <begin position="88"/>
        <end position="112"/>
    </location>
</feature>
<dbReference type="InterPro" id="IPR037185">
    <property type="entry name" value="EmrE-like"/>
</dbReference>
<name>A0A2G8KRB1_STIJA</name>
<dbReference type="InterPro" id="IPR004853">
    <property type="entry name" value="Sugar_P_trans_dom"/>
</dbReference>
<evidence type="ECO:0000256" key="2">
    <source>
        <dbReference type="ARBA" id="ARBA00022692"/>
    </source>
</evidence>
<feature type="domain" description="Sugar phosphate transporter" evidence="6">
    <location>
        <begin position="19"/>
        <end position="306"/>
    </location>
</feature>
<feature type="transmembrane region" description="Helical" evidence="5">
    <location>
        <begin position="200"/>
        <end position="219"/>
    </location>
</feature>
<evidence type="ECO:0000256" key="5">
    <source>
        <dbReference type="SAM" id="Phobius"/>
    </source>
</evidence>
<dbReference type="GO" id="GO:0016020">
    <property type="term" value="C:membrane"/>
    <property type="evidence" value="ECO:0007669"/>
    <property type="project" value="UniProtKB-SubCell"/>
</dbReference>
<keyword evidence="8" id="KW-1185">Reference proteome</keyword>
<reference evidence="7 8" key="1">
    <citation type="journal article" date="2017" name="PLoS Biol.">
        <title>The sea cucumber genome provides insights into morphological evolution and visceral regeneration.</title>
        <authorList>
            <person name="Zhang X."/>
            <person name="Sun L."/>
            <person name="Yuan J."/>
            <person name="Sun Y."/>
            <person name="Gao Y."/>
            <person name="Zhang L."/>
            <person name="Li S."/>
            <person name="Dai H."/>
            <person name="Hamel J.F."/>
            <person name="Liu C."/>
            <person name="Yu Y."/>
            <person name="Liu S."/>
            <person name="Lin W."/>
            <person name="Guo K."/>
            <person name="Jin S."/>
            <person name="Xu P."/>
            <person name="Storey K.B."/>
            <person name="Huan P."/>
            <person name="Zhang T."/>
            <person name="Zhou Y."/>
            <person name="Zhang J."/>
            <person name="Lin C."/>
            <person name="Li X."/>
            <person name="Xing L."/>
            <person name="Huo D."/>
            <person name="Sun M."/>
            <person name="Wang L."/>
            <person name="Mercier A."/>
            <person name="Li F."/>
            <person name="Yang H."/>
            <person name="Xiang J."/>
        </authorList>
    </citation>
    <scope>NUCLEOTIDE SEQUENCE [LARGE SCALE GENOMIC DNA]</scope>
    <source>
        <strain evidence="7">Shaxun</strain>
        <tissue evidence="7">Muscle</tissue>
    </source>
</reference>
<feature type="transmembrane region" description="Helical" evidence="5">
    <location>
        <begin position="12"/>
        <end position="32"/>
    </location>
</feature>
<comment type="caution">
    <text evidence="7">The sequence shown here is derived from an EMBL/GenBank/DDBJ whole genome shotgun (WGS) entry which is preliminary data.</text>
</comment>
<keyword evidence="2 5" id="KW-0812">Transmembrane</keyword>
<dbReference type="SUPFAM" id="SSF103481">
    <property type="entry name" value="Multidrug resistance efflux transporter EmrE"/>
    <property type="match status" value="2"/>
</dbReference>
<dbReference type="AlphaFoldDB" id="A0A2G8KRB1"/>
<protein>
    <submittedName>
        <fullName evidence="7">Putative solute carrier family 35 member E4-like</fullName>
    </submittedName>
</protein>
<comment type="subcellular location">
    <subcellularLocation>
        <location evidence="1">Membrane</location>
        <topology evidence="1">Multi-pass membrane protein</topology>
    </subcellularLocation>
</comment>
<accession>A0A2G8KRB1</accession>
<evidence type="ECO:0000256" key="4">
    <source>
        <dbReference type="ARBA" id="ARBA00023136"/>
    </source>
</evidence>
<dbReference type="PANTHER" id="PTHR11132">
    <property type="entry name" value="SOLUTE CARRIER FAMILY 35"/>
    <property type="match status" value="1"/>
</dbReference>
<proteinExistence type="predicted"/>
<evidence type="ECO:0000256" key="1">
    <source>
        <dbReference type="ARBA" id="ARBA00004141"/>
    </source>
</evidence>
<evidence type="ECO:0000259" key="6">
    <source>
        <dbReference type="Pfam" id="PF03151"/>
    </source>
</evidence>
<dbReference type="Proteomes" id="UP000230750">
    <property type="component" value="Unassembled WGS sequence"/>
</dbReference>
<evidence type="ECO:0000256" key="3">
    <source>
        <dbReference type="ARBA" id="ARBA00022989"/>
    </source>
</evidence>
<sequence length="334" mass="37374">MEAVSSIPGNIRLMTFLSVSGWTVMSISLSNINKWIFQNHPFNYPIFLTSLHLLSTLIFCSTFFKLTAMGRSIKENFDQNPISGQVSWNILLLSFIFSISIACGNIAVQFLYISFLKMIFAMTPLATLILSRVFLKQSSELVTYLSLIPICVGCVMCTVGEINFNLIGFLMALVATLLRAVRSVLQGFLLKEERIDSFSLLYRMSVPSFIQLLAAAVIFERPVFSDSYLLSTPSLWMLIGLSCSCAVGYNIMAFLVTFYTSPITLQVLGNLSMVLTVGLSLLLFRNELSLISILGIVSVTIGSWIYQKSDKVTQLLIYFQILPKRDQHVANHNK</sequence>
<evidence type="ECO:0000313" key="8">
    <source>
        <dbReference type="Proteomes" id="UP000230750"/>
    </source>
</evidence>
<gene>
    <name evidence="7" type="ORF">BSL78_12576</name>
</gene>
<feature type="transmembrane region" description="Helical" evidence="5">
    <location>
        <begin position="142"/>
        <end position="162"/>
    </location>
</feature>
<feature type="transmembrane region" description="Helical" evidence="5">
    <location>
        <begin position="44"/>
        <end position="67"/>
    </location>
</feature>
<dbReference type="OrthoDB" id="10261634at2759"/>
<feature type="transmembrane region" description="Helical" evidence="5">
    <location>
        <begin position="263"/>
        <end position="282"/>
    </location>
</feature>
<dbReference type="EMBL" id="MRZV01000416">
    <property type="protein sequence ID" value="PIK50544.1"/>
    <property type="molecule type" value="Genomic_DNA"/>
</dbReference>
<organism evidence="7 8">
    <name type="scientific">Stichopus japonicus</name>
    <name type="common">Sea cucumber</name>
    <dbReference type="NCBI Taxonomy" id="307972"/>
    <lineage>
        <taxon>Eukaryota</taxon>
        <taxon>Metazoa</taxon>
        <taxon>Echinodermata</taxon>
        <taxon>Eleutherozoa</taxon>
        <taxon>Echinozoa</taxon>
        <taxon>Holothuroidea</taxon>
        <taxon>Aspidochirotacea</taxon>
        <taxon>Aspidochirotida</taxon>
        <taxon>Stichopodidae</taxon>
        <taxon>Apostichopus</taxon>
    </lineage>
</organism>
<feature type="transmembrane region" description="Helical" evidence="5">
    <location>
        <begin position="288"/>
        <end position="306"/>
    </location>
</feature>
<evidence type="ECO:0000313" key="7">
    <source>
        <dbReference type="EMBL" id="PIK50544.1"/>
    </source>
</evidence>
<dbReference type="STRING" id="307972.A0A2G8KRB1"/>
<feature type="transmembrane region" description="Helical" evidence="5">
    <location>
        <begin position="168"/>
        <end position="188"/>
    </location>
</feature>